<keyword evidence="1" id="KW-1133">Transmembrane helix</keyword>
<protein>
    <recommendedName>
        <fullName evidence="4">50S ribosomal protein L35</fullName>
    </recommendedName>
</protein>
<name>A0ABV5JJ51_9RHOB</name>
<evidence type="ECO:0000256" key="1">
    <source>
        <dbReference type="SAM" id="Phobius"/>
    </source>
</evidence>
<accession>A0ABV5JJ51</accession>
<keyword evidence="3" id="KW-1185">Reference proteome</keyword>
<sequence>MDSDLFLVFGLVLAGLAFPSLINAFSESRAPKAAFFLFAVSGVMIAIAIFQKPSGYSFQDIPAAFVRVFSMMVN</sequence>
<keyword evidence="1" id="KW-0812">Transmembrane</keyword>
<dbReference type="EMBL" id="JBHMEA010000048">
    <property type="protein sequence ID" value="MFB9233150.1"/>
    <property type="molecule type" value="Genomic_DNA"/>
</dbReference>
<keyword evidence="1" id="KW-0472">Membrane</keyword>
<evidence type="ECO:0000313" key="2">
    <source>
        <dbReference type="EMBL" id="MFB9233150.1"/>
    </source>
</evidence>
<organism evidence="2 3">
    <name type="scientific">Pseudohalocynthiibacter aestuariivivens</name>
    <dbReference type="NCBI Taxonomy" id="1591409"/>
    <lineage>
        <taxon>Bacteria</taxon>
        <taxon>Pseudomonadati</taxon>
        <taxon>Pseudomonadota</taxon>
        <taxon>Alphaproteobacteria</taxon>
        <taxon>Rhodobacterales</taxon>
        <taxon>Paracoccaceae</taxon>
        <taxon>Pseudohalocynthiibacter</taxon>
    </lineage>
</organism>
<reference evidence="2 3" key="1">
    <citation type="submission" date="2024-09" db="EMBL/GenBank/DDBJ databases">
        <authorList>
            <person name="Sun Q."/>
            <person name="Mori K."/>
        </authorList>
    </citation>
    <scope>NUCLEOTIDE SEQUENCE [LARGE SCALE GENOMIC DNA]</scope>
    <source>
        <strain evidence="2 3">CECT 8726</strain>
    </source>
</reference>
<dbReference type="RefSeq" id="WP_213889319.1">
    <property type="nucleotide sequence ID" value="NZ_JAGFNU010000006.1"/>
</dbReference>
<proteinExistence type="predicted"/>
<evidence type="ECO:0000313" key="3">
    <source>
        <dbReference type="Proteomes" id="UP001589683"/>
    </source>
</evidence>
<feature type="transmembrane region" description="Helical" evidence="1">
    <location>
        <begin position="34"/>
        <end position="50"/>
    </location>
</feature>
<comment type="caution">
    <text evidence="2">The sequence shown here is derived from an EMBL/GenBank/DDBJ whole genome shotgun (WGS) entry which is preliminary data.</text>
</comment>
<evidence type="ECO:0008006" key="4">
    <source>
        <dbReference type="Google" id="ProtNLM"/>
    </source>
</evidence>
<dbReference type="Proteomes" id="UP001589683">
    <property type="component" value="Unassembled WGS sequence"/>
</dbReference>
<gene>
    <name evidence="2" type="ORF">ACFFUT_15270</name>
</gene>